<feature type="transmembrane region" description="Helical" evidence="1">
    <location>
        <begin position="330"/>
        <end position="350"/>
    </location>
</feature>
<evidence type="ECO:0000313" key="2">
    <source>
        <dbReference type="EMBL" id="MBK9985019.1"/>
    </source>
</evidence>
<feature type="transmembrane region" description="Helical" evidence="1">
    <location>
        <begin position="362"/>
        <end position="380"/>
    </location>
</feature>
<sequence length="594" mass="68793">MKSILSVLFIAMIWFFLGTFYYPKWNKQGSEAAISWDVSGYYHYLPALFIYHDIKKQAYMADIDAKYLPSPAHDQSFGHHDSGNRVNKYAIGQAIMYSPFFLLAHTYTKLTGSYPADGYSKPYQVAIWLGSFLMSLLGLLLLRRILLLYFRDQIAAWVLFALGLATNWMEYASISNGMNHTWLFTLMCGLILFTIRFYKKTDWASAIGIGVCIGLATLTRPTEIIWIIIPLLWGINSLRERITLLFQQWKKCLVAAFIAGLIMSIQMIYWKSVAGEWIVYSYGDQGFNWLHPKIWRGLMGVNVGWWIYTPLMLVALIGFYSLYRRNKPLFWPTFVTGILAIYITLSWGHWEGGGGLGQRNLIQIYPLLAFPLAMMIDWFDRRKWGRVAWMIILTANIYYTGWWINQAHLGGFFQPGQMTTPYFYNVVGRLHPDRDRFKLLDTKEYFKGSPSKSNVILENDFEKDSIYCSLPASSGGKTSCLNGEHQYLGPENIPVDSNCKDWLRFEADFTIESREWDIWKYAQWIVQFHHGGAVIKSNFIRIQRLIPTDHLSTHLYFDVRIPDVPYDKCVMTIWNADSPNTILIDNLKVSCFVP</sequence>
<keyword evidence="1" id="KW-0472">Membrane</keyword>
<feature type="transmembrane region" description="Helical" evidence="1">
    <location>
        <begin position="252"/>
        <end position="270"/>
    </location>
</feature>
<proteinExistence type="predicted"/>
<feature type="transmembrane region" description="Helical" evidence="1">
    <location>
        <begin position="89"/>
        <end position="108"/>
    </location>
</feature>
<dbReference type="Proteomes" id="UP000808337">
    <property type="component" value="Unassembled WGS sequence"/>
</dbReference>
<organism evidence="2 3">
    <name type="scientific">Candidatus Opimibacter skivensis</name>
    <dbReference type="NCBI Taxonomy" id="2982028"/>
    <lineage>
        <taxon>Bacteria</taxon>
        <taxon>Pseudomonadati</taxon>
        <taxon>Bacteroidota</taxon>
        <taxon>Saprospiria</taxon>
        <taxon>Saprospirales</taxon>
        <taxon>Saprospiraceae</taxon>
        <taxon>Candidatus Opimibacter</taxon>
    </lineage>
</organism>
<feature type="transmembrane region" description="Helical" evidence="1">
    <location>
        <begin position="387"/>
        <end position="404"/>
    </location>
</feature>
<feature type="transmembrane region" description="Helical" evidence="1">
    <location>
        <begin position="180"/>
        <end position="198"/>
    </location>
</feature>
<feature type="transmembrane region" description="Helical" evidence="1">
    <location>
        <begin position="123"/>
        <end position="142"/>
    </location>
</feature>
<accession>A0A9D7SZG8</accession>
<feature type="transmembrane region" description="Helical" evidence="1">
    <location>
        <begin position="305"/>
        <end position="323"/>
    </location>
</feature>
<evidence type="ECO:0000256" key="1">
    <source>
        <dbReference type="SAM" id="Phobius"/>
    </source>
</evidence>
<evidence type="ECO:0008006" key="4">
    <source>
        <dbReference type="Google" id="ProtNLM"/>
    </source>
</evidence>
<dbReference type="EMBL" id="JADKGY010000032">
    <property type="protein sequence ID" value="MBK9985019.1"/>
    <property type="molecule type" value="Genomic_DNA"/>
</dbReference>
<evidence type="ECO:0000313" key="3">
    <source>
        <dbReference type="Proteomes" id="UP000808337"/>
    </source>
</evidence>
<dbReference type="AlphaFoldDB" id="A0A9D7SZG8"/>
<gene>
    <name evidence="2" type="ORF">IPP15_22100</name>
</gene>
<keyword evidence="1" id="KW-1133">Transmembrane helix</keyword>
<protein>
    <recommendedName>
        <fullName evidence="4">Glycosyltransferase RgtA/B/C/D-like domain-containing protein</fullName>
    </recommendedName>
</protein>
<reference evidence="2 3" key="1">
    <citation type="submission" date="2020-10" db="EMBL/GenBank/DDBJ databases">
        <title>Connecting structure to function with the recovery of over 1000 high-quality activated sludge metagenome-assembled genomes encoding full-length rRNA genes using long-read sequencing.</title>
        <authorList>
            <person name="Singleton C.M."/>
            <person name="Petriglieri F."/>
            <person name="Kristensen J.M."/>
            <person name="Kirkegaard R.H."/>
            <person name="Michaelsen T.Y."/>
            <person name="Andersen M.H."/>
            <person name="Karst S.M."/>
            <person name="Dueholm M.S."/>
            <person name="Nielsen P.H."/>
            <person name="Albertsen M."/>
        </authorList>
    </citation>
    <scope>NUCLEOTIDE SEQUENCE [LARGE SCALE GENOMIC DNA]</scope>
    <source>
        <strain evidence="2">Ribe_18-Q3-R11-54_MAXAC.273</strain>
    </source>
</reference>
<comment type="caution">
    <text evidence="2">The sequence shown here is derived from an EMBL/GenBank/DDBJ whole genome shotgun (WGS) entry which is preliminary data.</text>
</comment>
<name>A0A9D7SZG8_9BACT</name>
<keyword evidence="1" id="KW-0812">Transmembrane</keyword>
<feature type="transmembrane region" description="Helical" evidence="1">
    <location>
        <begin position="6"/>
        <end position="22"/>
    </location>
</feature>
<feature type="transmembrane region" description="Helical" evidence="1">
    <location>
        <begin position="154"/>
        <end position="174"/>
    </location>
</feature>